<evidence type="ECO:0008006" key="3">
    <source>
        <dbReference type="Google" id="ProtNLM"/>
    </source>
</evidence>
<dbReference type="STRING" id="7719.ENSCINP00000027252"/>
<dbReference type="GO" id="GO:0034472">
    <property type="term" value="P:snRNA 3'-end processing"/>
    <property type="evidence" value="ECO:0007669"/>
    <property type="project" value="InterPro"/>
</dbReference>
<dbReference type="HOGENOM" id="CLU_784219_0_0_1"/>
<dbReference type="InParanoid" id="F7AP73"/>
<dbReference type="GO" id="GO:0005634">
    <property type="term" value="C:nucleus"/>
    <property type="evidence" value="ECO:0007669"/>
    <property type="project" value="UniProtKB-SubCell"/>
</dbReference>
<reference evidence="1" key="2">
    <citation type="journal article" date="2008" name="Genome Biol.">
        <title>Improved genome assembly and evidence-based global gene model set for the chordate Ciona intestinalis: new insight into intron and operon populations.</title>
        <authorList>
            <person name="Satou Y."/>
            <person name="Mineta K."/>
            <person name="Ogasawara M."/>
            <person name="Sasakura Y."/>
            <person name="Shoguchi E."/>
            <person name="Ueno K."/>
            <person name="Yamada L."/>
            <person name="Matsumoto J."/>
            <person name="Wasserscheid J."/>
            <person name="Dewar K."/>
            <person name="Wiley G.B."/>
            <person name="Macmil S.L."/>
            <person name="Roe B.A."/>
            <person name="Zeller R.W."/>
            <person name="Hastings K.E."/>
            <person name="Lemaire P."/>
            <person name="Lindquist E."/>
            <person name="Endo T."/>
            <person name="Hotta K."/>
            <person name="Inaba K."/>
        </authorList>
    </citation>
    <scope>NUCLEOTIDE SEQUENCE [LARGE SCALE GENOMIC DNA]</scope>
    <source>
        <strain evidence="1">wild type</strain>
    </source>
</reference>
<reference evidence="1" key="3">
    <citation type="submission" date="2025-08" db="UniProtKB">
        <authorList>
            <consortium name="Ensembl"/>
        </authorList>
    </citation>
    <scope>IDENTIFICATION</scope>
</reference>
<dbReference type="PANTHER" id="PTHR13350:SF1">
    <property type="entry name" value="INTEGRATOR COMPLEX SUBUNIT 8"/>
    <property type="match status" value="1"/>
</dbReference>
<dbReference type="PANTHER" id="PTHR13350">
    <property type="entry name" value="INTEGRATOR COMPLEX SUBUNIT 8"/>
    <property type="match status" value="1"/>
</dbReference>
<protein>
    <recommendedName>
        <fullName evidence="3">Integrator complex subunit 8</fullName>
    </recommendedName>
</protein>
<name>F7AP73_CIOIN</name>
<dbReference type="Proteomes" id="UP000008144">
    <property type="component" value="Chromosome 11"/>
</dbReference>
<dbReference type="InterPro" id="IPR038751">
    <property type="entry name" value="INTS8"/>
</dbReference>
<organism evidence="1 2">
    <name type="scientific">Ciona intestinalis</name>
    <name type="common">Transparent sea squirt</name>
    <name type="synonym">Ascidia intestinalis</name>
    <dbReference type="NCBI Taxonomy" id="7719"/>
    <lineage>
        <taxon>Eukaryota</taxon>
        <taxon>Metazoa</taxon>
        <taxon>Chordata</taxon>
        <taxon>Tunicata</taxon>
        <taxon>Ascidiacea</taxon>
        <taxon>Phlebobranchia</taxon>
        <taxon>Cionidae</taxon>
        <taxon>Ciona</taxon>
    </lineage>
</organism>
<evidence type="ECO:0000313" key="1">
    <source>
        <dbReference type="Ensembl" id="ENSCINP00000027252.2"/>
    </source>
</evidence>
<dbReference type="GeneTree" id="ENSGT00390000007597"/>
<dbReference type="EMBL" id="EAAA01000809">
    <property type="status" value="NOT_ANNOTATED_CDS"/>
    <property type="molecule type" value="Genomic_DNA"/>
</dbReference>
<reference evidence="1" key="4">
    <citation type="submission" date="2025-09" db="UniProtKB">
        <authorList>
            <consortium name="Ensembl"/>
        </authorList>
    </citation>
    <scope>IDENTIFICATION</scope>
</reference>
<sequence>MTLNNLLYPSTYVSAGNNTPPSWYEFLLKPDLMKQHLSEADPDPSASSLIKQFFEQANRPVNDQGQILPPQDNLRNKKVRKLALQAAAHMKWDLNELDAQLSISVRHQLLSELMKACHAVTPPPQNALESMHDHTISALVLYYRWSARIVMKSTFPRKPGGRITPTVPQAVPYQANAQQRMDELRNQILGILKQQLSSMVPFLEAILHHIERPIYLPSYETIGAEQLCSTDDKSVDIMVSCEELHAQISYDLGCLHFAHNFFDKAGEMFINAREWMKRITSHQSAFCSIDKETLESYQIACHMLVKPDEPLSNSIPYEHGCIYMKVVNCLKQKEKGIHELKDLIIEDIYKKELS</sequence>
<dbReference type="OMA" id="MFINARE"/>
<evidence type="ECO:0000313" key="2">
    <source>
        <dbReference type="Proteomes" id="UP000008144"/>
    </source>
</evidence>
<proteinExistence type="predicted"/>
<dbReference type="Ensembl" id="ENSCINT00000027498.2">
    <property type="protein sequence ID" value="ENSCINP00000027252.2"/>
    <property type="gene ID" value="ENSCING00000001458.3"/>
</dbReference>
<reference evidence="2" key="1">
    <citation type="journal article" date="2002" name="Science">
        <title>The draft genome of Ciona intestinalis: insights into chordate and vertebrate origins.</title>
        <authorList>
            <person name="Dehal P."/>
            <person name="Satou Y."/>
            <person name="Campbell R.K."/>
            <person name="Chapman J."/>
            <person name="Degnan B."/>
            <person name="De Tomaso A."/>
            <person name="Davidson B."/>
            <person name="Di Gregorio A."/>
            <person name="Gelpke M."/>
            <person name="Goodstein D.M."/>
            <person name="Harafuji N."/>
            <person name="Hastings K.E."/>
            <person name="Ho I."/>
            <person name="Hotta K."/>
            <person name="Huang W."/>
            <person name="Kawashima T."/>
            <person name="Lemaire P."/>
            <person name="Martinez D."/>
            <person name="Meinertzhagen I.A."/>
            <person name="Necula S."/>
            <person name="Nonaka M."/>
            <person name="Putnam N."/>
            <person name="Rash S."/>
            <person name="Saiga H."/>
            <person name="Satake M."/>
            <person name="Terry A."/>
            <person name="Yamada L."/>
            <person name="Wang H.G."/>
            <person name="Awazu S."/>
            <person name="Azumi K."/>
            <person name="Boore J."/>
            <person name="Branno M."/>
            <person name="Chin-Bow S."/>
            <person name="DeSantis R."/>
            <person name="Doyle S."/>
            <person name="Francino P."/>
            <person name="Keys D.N."/>
            <person name="Haga S."/>
            <person name="Hayashi H."/>
            <person name="Hino K."/>
            <person name="Imai K.S."/>
            <person name="Inaba K."/>
            <person name="Kano S."/>
            <person name="Kobayashi K."/>
            <person name="Kobayashi M."/>
            <person name="Lee B.I."/>
            <person name="Makabe K.W."/>
            <person name="Manohar C."/>
            <person name="Matassi G."/>
            <person name="Medina M."/>
            <person name="Mochizuki Y."/>
            <person name="Mount S."/>
            <person name="Morishita T."/>
            <person name="Miura S."/>
            <person name="Nakayama A."/>
            <person name="Nishizaka S."/>
            <person name="Nomoto H."/>
            <person name="Ohta F."/>
            <person name="Oishi K."/>
            <person name="Rigoutsos I."/>
            <person name="Sano M."/>
            <person name="Sasaki A."/>
            <person name="Sasakura Y."/>
            <person name="Shoguchi E."/>
            <person name="Shin-i T."/>
            <person name="Spagnuolo A."/>
            <person name="Stainier D."/>
            <person name="Suzuki M.M."/>
            <person name="Tassy O."/>
            <person name="Takatori N."/>
            <person name="Tokuoka M."/>
            <person name="Yagi K."/>
            <person name="Yoshizaki F."/>
            <person name="Wada S."/>
            <person name="Zhang C."/>
            <person name="Hyatt P.D."/>
            <person name="Larimer F."/>
            <person name="Detter C."/>
            <person name="Doggett N."/>
            <person name="Glavina T."/>
            <person name="Hawkins T."/>
            <person name="Richardson P."/>
            <person name="Lucas S."/>
            <person name="Kohara Y."/>
            <person name="Levine M."/>
            <person name="Satoh N."/>
            <person name="Rokhsar D.S."/>
        </authorList>
    </citation>
    <scope>NUCLEOTIDE SEQUENCE [LARGE SCALE GENOMIC DNA]</scope>
</reference>
<accession>F7AP73</accession>
<dbReference type="AlphaFoldDB" id="F7AP73"/>
<dbReference type="GO" id="GO:0005694">
    <property type="term" value="C:chromosome"/>
    <property type="evidence" value="ECO:0007669"/>
    <property type="project" value="UniProtKB-SubCell"/>
</dbReference>
<keyword evidence="2" id="KW-1185">Reference proteome</keyword>